<evidence type="ECO:0000259" key="7">
    <source>
        <dbReference type="Pfam" id="PF08264"/>
    </source>
</evidence>
<dbReference type="InterPro" id="IPR009080">
    <property type="entry name" value="tRNAsynth_Ia_anticodon-bd"/>
</dbReference>
<dbReference type="GO" id="GO:0006428">
    <property type="term" value="P:isoleucyl-tRNA aminoacylation"/>
    <property type="evidence" value="ECO:0007669"/>
    <property type="project" value="TreeGrafter"/>
</dbReference>
<dbReference type="Pfam" id="PF08264">
    <property type="entry name" value="Anticodon_1"/>
    <property type="match status" value="1"/>
</dbReference>
<dbReference type="InterPro" id="IPR010663">
    <property type="entry name" value="Znf_FPG/IleRS"/>
</dbReference>
<reference evidence="8" key="1">
    <citation type="submission" date="2018-05" db="EMBL/GenBank/DDBJ databases">
        <authorList>
            <person name="Lanie J.A."/>
            <person name="Ng W.-L."/>
            <person name="Kazmierczak K.M."/>
            <person name="Andrzejewski T.M."/>
            <person name="Davidsen T.M."/>
            <person name="Wayne K.J."/>
            <person name="Tettelin H."/>
            <person name="Glass J.I."/>
            <person name="Rusch D."/>
            <person name="Podicherti R."/>
            <person name="Tsui H.-C.T."/>
            <person name="Winkler M.E."/>
        </authorList>
    </citation>
    <scope>NUCLEOTIDE SEQUENCE</scope>
</reference>
<gene>
    <name evidence="8" type="ORF">METZ01_LOCUS386711</name>
</gene>
<dbReference type="GO" id="GO:0004822">
    <property type="term" value="F:isoleucine-tRNA ligase activity"/>
    <property type="evidence" value="ECO:0007669"/>
    <property type="project" value="TreeGrafter"/>
</dbReference>
<evidence type="ECO:0000256" key="3">
    <source>
        <dbReference type="ARBA" id="ARBA00022840"/>
    </source>
</evidence>
<feature type="domain" description="Zinc finger FPG/IleRS-type" evidence="6">
    <location>
        <begin position="233"/>
        <end position="259"/>
    </location>
</feature>
<sequence length="271" mass="30626">YLLGNLSSFDQSEKLSIQEMPELDRWILHRLSELDVTLRASIRDYSFHVFFSAIHSFCASDLSAFYFDIRKDALYCDSVTSVRRRAVRTVLDRLFYCLTTWLAPALVFTSEEAWLARFPSAQDSVHLQVFPDIPDEYSDSHLAGRWKRVREIRRVITGALEVERSEKRIGSSLEARVLVYLSDEKDMKLVDPLDLAELTISSEVLVSDGTSPEGAYSLESVEGVSVEVRDAEGSKCGRCWQYSDEVGSSATHPELCGRCCSVIEKQVETAS</sequence>
<dbReference type="PANTHER" id="PTHR42765">
    <property type="entry name" value="SOLEUCYL-TRNA SYNTHETASE"/>
    <property type="match status" value="1"/>
</dbReference>
<keyword evidence="1" id="KW-0436">Ligase</keyword>
<feature type="non-terminal residue" evidence="8">
    <location>
        <position position="1"/>
    </location>
</feature>
<evidence type="ECO:0000256" key="4">
    <source>
        <dbReference type="ARBA" id="ARBA00022917"/>
    </source>
</evidence>
<dbReference type="EMBL" id="UINC01144383">
    <property type="protein sequence ID" value="SVD33857.1"/>
    <property type="molecule type" value="Genomic_DNA"/>
</dbReference>
<dbReference type="InterPro" id="IPR050081">
    <property type="entry name" value="Ile-tRNA_ligase"/>
</dbReference>
<proteinExistence type="predicted"/>
<evidence type="ECO:0000256" key="1">
    <source>
        <dbReference type="ARBA" id="ARBA00022598"/>
    </source>
</evidence>
<evidence type="ECO:0000313" key="8">
    <source>
        <dbReference type="EMBL" id="SVD33857.1"/>
    </source>
</evidence>
<keyword evidence="2" id="KW-0547">Nucleotide-binding</keyword>
<dbReference type="Pfam" id="PF06827">
    <property type="entry name" value="zf-FPG_IleRS"/>
    <property type="match status" value="1"/>
</dbReference>
<dbReference type="SUPFAM" id="SSF47323">
    <property type="entry name" value="Anticodon-binding domain of a subclass of class I aminoacyl-tRNA synthetases"/>
    <property type="match status" value="1"/>
</dbReference>
<dbReference type="InterPro" id="IPR033708">
    <property type="entry name" value="Anticodon_Ile_BEm"/>
</dbReference>
<name>A0A382UIG0_9ZZZZ</name>
<dbReference type="GO" id="GO:0000049">
    <property type="term" value="F:tRNA binding"/>
    <property type="evidence" value="ECO:0007669"/>
    <property type="project" value="InterPro"/>
</dbReference>
<dbReference type="InterPro" id="IPR013155">
    <property type="entry name" value="M/V/L/I-tRNA-synth_anticd-bd"/>
</dbReference>
<dbReference type="GO" id="GO:0005524">
    <property type="term" value="F:ATP binding"/>
    <property type="evidence" value="ECO:0007669"/>
    <property type="project" value="UniProtKB-KW"/>
</dbReference>
<dbReference type="GO" id="GO:0005829">
    <property type="term" value="C:cytosol"/>
    <property type="evidence" value="ECO:0007669"/>
    <property type="project" value="TreeGrafter"/>
</dbReference>
<evidence type="ECO:0000256" key="2">
    <source>
        <dbReference type="ARBA" id="ARBA00022741"/>
    </source>
</evidence>
<feature type="domain" description="Methionyl/Valyl/Leucyl/Isoleucyl-tRNA synthetase anticodon-binding" evidence="7">
    <location>
        <begin position="24"/>
        <end position="178"/>
    </location>
</feature>
<protein>
    <recommendedName>
        <fullName evidence="9">Isoleucine--tRNA ligase</fullName>
    </recommendedName>
</protein>
<dbReference type="AlphaFoldDB" id="A0A382UIG0"/>
<dbReference type="PANTHER" id="PTHR42765:SF1">
    <property type="entry name" value="ISOLEUCINE--TRNA LIGASE, MITOCHONDRIAL"/>
    <property type="match status" value="1"/>
</dbReference>
<evidence type="ECO:0000256" key="5">
    <source>
        <dbReference type="ARBA" id="ARBA00023146"/>
    </source>
</evidence>
<keyword evidence="5" id="KW-0030">Aminoacyl-tRNA synthetase</keyword>
<accession>A0A382UIG0</accession>
<evidence type="ECO:0008006" key="9">
    <source>
        <dbReference type="Google" id="ProtNLM"/>
    </source>
</evidence>
<dbReference type="Gene3D" id="1.10.730.20">
    <property type="match status" value="1"/>
</dbReference>
<evidence type="ECO:0000259" key="6">
    <source>
        <dbReference type="Pfam" id="PF06827"/>
    </source>
</evidence>
<keyword evidence="3" id="KW-0067">ATP-binding</keyword>
<organism evidence="8">
    <name type="scientific">marine metagenome</name>
    <dbReference type="NCBI Taxonomy" id="408172"/>
    <lineage>
        <taxon>unclassified sequences</taxon>
        <taxon>metagenomes</taxon>
        <taxon>ecological metagenomes</taxon>
    </lineage>
</organism>
<dbReference type="CDD" id="cd07960">
    <property type="entry name" value="Anticodon_Ia_Ile_BEm"/>
    <property type="match status" value="1"/>
</dbReference>
<keyword evidence="4" id="KW-0648">Protein biosynthesis</keyword>